<reference evidence="9" key="1">
    <citation type="submission" date="2017-12" db="EMBL/GenBank/DDBJ databases">
        <authorList>
            <consortium name="DOE Joint Genome Institute"/>
            <person name="Mondo S.J."/>
            <person name="Kjaerbolling I."/>
            <person name="Vesth T.C."/>
            <person name="Frisvad J.C."/>
            <person name="Nybo J.L."/>
            <person name="Theobald S."/>
            <person name="Kuo A."/>
            <person name="Bowyer P."/>
            <person name="Matsuda Y."/>
            <person name="Lyhne E.K."/>
            <person name="Kogle M.E."/>
            <person name="Clum A."/>
            <person name="Lipzen A."/>
            <person name="Salamov A."/>
            <person name="Ngan C.Y."/>
            <person name="Daum C."/>
            <person name="Chiniquy J."/>
            <person name="Barry K."/>
            <person name="LaButti K."/>
            <person name="Haridas S."/>
            <person name="Simmons B.A."/>
            <person name="Magnuson J.K."/>
            <person name="Mortensen U.H."/>
            <person name="Larsen T.O."/>
            <person name="Grigoriev I.V."/>
            <person name="Baker S.E."/>
            <person name="Andersen M.R."/>
            <person name="Nordberg H.P."/>
            <person name="Cantor M.N."/>
            <person name="Hua S.X."/>
        </authorList>
    </citation>
    <scope>NUCLEOTIDE SEQUENCE [LARGE SCALE GENOMIC DNA]</scope>
    <source>
        <strain evidence="9">IBT 19404</strain>
    </source>
</reference>
<feature type="transmembrane region" description="Helical" evidence="6">
    <location>
        <begin position="288"/>
        <end position="307"/>
    </location>
</feature>
<sequence>MSFPHIENEHTPLLGTDQGPSPSTSRSQKRTVMIAASMLILACDFGFYLTTAPQTEIFQDIICRNYMATMERSPDKIPEVICKSEPVQSELALVNGWKETSDVLPGILMAIPYGVAADRWGRRPVLLLGMLGILLGEIWVRVVCLYSAVLPLRLVWLSGMWRLLGGGDMALSSIALVMVADVFPEAEIATALFRLSSVGILSEVLATPVSAYLMTRDPWPPFMLGLGVAVLGSLFAFLIPETLSSARSKITSATEPDEGTTQTTTAGKISRGQYIKEKMRSLYNSSRFITESPGVTTCLFALLITSISKQSTSLLLQYTSKRFHWSIANSSLLISLRGLITMANFLLLMPAFSSLLTKTLHLPNSLKDLRLSQVCSAVSALGLVAIATAPSRAVLILGIVLVSLGAAFAVACRSFVTTLVRPDHVGTLYTSAAAVSSVGMVIAGPLLAYTFRVGLHWGESWYGLPFLMAGGLYALVSGALMRVKAH</sequence>
<gene>
    <name evidence="8" type="ORF">BDW42DRAFT_125462</name>
</gene>
<name>A0A2J5HQS3_9EURO</name>
<evidence type="ECO:0000256" key="1">
    <source>
        <dbReference type="ARBA" id="ARBA00004141"/>
    </source>
</evidence>
<keyword evidence="3 6" id="KW-1133">Transmembrane helix</keyword>
<evidence type="ECO:0000313" key="8">
    <source>
        <dbReference type="EMBL" id="PLN79614.1"/>
    </source>
</evidence>
<keyword evidence="9" id="KW-1185">Reference proteome</keyword>
<feature type="transmembrane region" description="Helical" evidence="6">
    <location>
        <begin position="192"/>
        <end position="213"/>
    </location>
</feature>
<accession>A0A2J5HQS3</accession>
<dbReference type="Pfam" id="PF07690">
    <property type="entry name" value="MFS_1"/>
    <property type="match status" value="1"/>
</dbReference>
<dbReference type="InterPro" id="IPR011701">
    <property type="entry name" value="MFS"/>
</dbReference>
<dbReference type="Proteomes" id="UP000235023">
    <property type="component" value="Unassembled WGS sequence"/>
</dbReference>
<feature type="transmembrane region" description="Helical" evidence="6">
    <location>
        <begin position="428"/>
        <end position="449"/>
    </location>
</feature>
<dbReference type="AlphaFoldDB" id="A0A2J5HQS3"/>
<dbReference type="SUPFAM" id="SSF103473">
    <property type="entry name" value="MFS general substrate transporter"/>
    <property type="match status" value="1"/>
</dbReference>
<feature type="transmembrane region" description="Helical" evidence="6">
    <location>
        <begin position="31"/>
        <end position="49"/>
    </location>
</feature>
<keyword evidence="4 6" id="KW-0472">Membrane</keyword>
<evidence type="ECO:0000256" key="3">
    <source>
        <dbReference type="ARBA" id="ARBA00022989"/>
    </source>
</evidence>
<evidence type="ECO:0000256" key="6">
    <source>
        <dbReference type="SAM" id="Phobius"/>
    </source>
</evidence>
<dbReference type="EMBL" id="KZ559558">
    <property type="protein sequence ID" value="PLN79614.1"/>
    <property type="molecule type" value="Genomic_DNA"/>
</dbReference>
<feature type="compositionally biased region" description="Basic and acidic residues" evidence="5">
    <location>
        <begin position="1"/>
        <end position="10"/>
    </location>
</feature>
<evidence type="ECO:0000259" key="7">
    <source>
        <dbReference type="PROSITE" id="PS50850"/>
    </source>
</evidence>
<proteinExistence type="predicted"/>
<comment type="subcellular location">
    <subcellularLocation>
        <location evidence="1">Membrane</location>
        <topology evidence="1">Multi-pass membrane protein</topology>
    </subcellularLocation>
</comment>
<feature type="transmembrane region" description="Helical" evidence="6">
    <location>
        <begin position="461"/>
        <end position="481"/>
    </location>
</feature>
<dbReference type="OrthoDB" id="194139at2759"/>
<feature type="domain" description="Major facilitator superfamily (MFS) profile" evidence="7">
    <location>
        <begin position="30"/>
        <end position="486"/>
    </location>
</feature>
<keyword evidence="2 6" id="KW-0812">Transmembrane</keyword>
<dbReference type="CDD" id="cd06174">
    <property type="entry name" value="MFS"/>
    <property type="match status" value="1"/>
</dbReference>
<dbReference type="GO" id="GO:0022857">
    <property type="term" value="F:transmembrane transporter activity"/>
    <property type="evidence" value="ECO:0007669"/>
    <property type="project" value="InterPro"/>
</dbReference>
<dbReference type="PANTHER" id="PTHR23507:SF1">
    <property type="entry name" value="FI18259P1-RELATED"/>
    <property type="match status" value="1"/>
</dbReference>
<evidence type="ECO:0000256" key="4">
    <source>
        <dbReference type="ARBA" id="ARBA00023136"/>
    </source>
</evidence>
<feature type="transmembrane region" description="Helical" evidence="6">
    <location>
        <begin position="125"/>
        <end position="148"/>
    </location>
</feature>
<feature type="transmembrane region" description="Helical" evidence="6">
    <location>
        <begin position="369"/>
        <end position="387"/>
    </location>
</feature>
<feature type="region of interest" description="Disordered" evidence="5">
    <location>
        <begin position="1"/>
        <end position="27"/>
    </location>
</feature>
<feature type="transmembrane region" description="Helical" evidence="6">
    <location>
        <begin position="160"/>
        <end position="180"/>
    </location>
</feature>
<dbReference type="InterPro" id="IPR020846">
    <property type="entry name" value="MFS_dom"/>
</dbReference>
<dbReference type="GO" id="GO:0016020">
    <property type="term" value="C:membrane"/>
    <property type="evidence" value="ECO:0007669"/>
    <property type="project" value="UniProtKB-SubCell"/>
</dbReference>
<dbReference type="InterPro" id="IPR036259">
    <property type="entry name" value="MFS_trans_sf"/>
</dbReference>
<dbReference type="Gene3D" id="1.20.1250.20">
    <property type="entry name" value="MFS general substrate transporter like domains"/>
    <property type="match status" value="1"/>
</dbReference>
<evidence type="ECO:0000256" key="2">
    <source>
        <dbReference type="ARBA" id="ARBA00022692"/>
    </source>
</evidence>
<dbReference type="PROSITE" id="PS50850">
    <property type="entry name" value="MFS"/>
    <property type="match status" value="1"/>
</dbReference>
<feature type="transmembrane region" description="Helical" evidence="6">
    <location>
        <begin position="219"/>
        <end position="239"/>
    </location>
</feature>
<feature type="transmembrane region" description="Helical" evidence="6">
    <location>
        <begin position="393"/>
        <end position="416"/>
    </location>
</feature>
<organism evidence="8 9">
    <name type="scientific">Aspergillus taichungensis</name>
    <dbReference type="NCBI Taxonomy" id="482145"/>
    <lineage>
        <taxon>Eukaryota</taxon>
        <taxon>Fungi</taxon>
        <taxon>Dikarya</taxon>
        <taxon>Ascomycota</taxon>
        <taxon>Pezizomycotina</taxon>
        <taxon>Eurotiomycetes</taxon>
        <taxon>Eurotiomycetidae</taxon>
        <taxon>Eurotiales</taxon>
        <taxon>Aspergillaceae</taxon>
        <taxon>Aspergillus</taxon>
        <taxon>Aspergillus subgen. Circumdati</taxon>
    </lineage>
</organism>
<evidence type="ECO:0000313" key="9">
    <source>
        <dbReference type="Proteomes" id="UP000235023"/>
    </source>
</evidence>
<feature type="transmembrane region" description="Helical" evidence="6">
    <location>
        <begin position="327"/>
        <end position="348"/>
    </location>
</feature>
<protein>
    <submittedName>
        <fullName evidence="8">MFS general substrate transporter</fullName>
    </submittedName>
</protein>
<dbReference type="PANTHER" id="PTHR23507">
    <property type="entry name" value="ZGC:174356"/>
    <property type="match status" value="1"/>
</dbReference>
<evidence type="ECO:0000256" key="5">
    <source>
        <dbReference type="SAM" id="MobiDB-lite"/>
    </source>
</evidence>